<dbReference type="InterPro" id="IPR012318">
    <property type="entry name" value="HTH_CRP"/>
</dbReference>
<dbReference type="RefSeq" id="WP_190707220.1">
    <property type="nucleotide sequence ID" value="NZ_JAMPKX010000013.1"/>
</dbReference>
<sequence length="238" mass="26356">MSNIQKFDPPKNHLLAVLPTEAYERLVPHLELVSLTNYQSIYDVDELISYVYFPHHSLISLVTSMENGSTIEVSLVGREGMAGIMAILGGKTKAHRAYVQAPGQAMRMSAAALKAEFDRGGPLQSILLRYCQALFSQAAQYVACNRFHSTEERLARWLLLVRDCLQSDTFILTQEFIGEMLGVPRSSVTIAAGNLSQASVIRYTRGRVTILDGEALENCSCECYGAIQREFAHLLGPL</sequence>
<organism evidence="5 6">
    <name type="scientific">Leptolyngbya subtilissima DQ-A4</name>
    <dbReference type="NCBI Taxonomy" id="2933933"/>
    <lineage>
        <taxon>Bacteria</taxon>
        <taxon>Bacillati</taxon>
        <taxon>Cyanobacteriota</taxon>
        <taxon>Cyanophyceae</taxon>
        <taxon>Leptolyngbyales</taxon>
        <taxon>Leptolyngbyaceae</taxon>
        <taxon>Leptolyngbya group</taxon>
        <taxon>Leptolyngbya</taxon>
    </lineage>
</organism>
<dbReference type="Gene3D" id="2.60.120.10">
    <property type="entry name" value="Jelly Rolls"/>
    <property type="match status" value="1"/>
</dbReference>
<dbReference type="InterPro" id="IPR050397">
    <property type="entry name" value="Env_Response_Regulators"/>
</dbReference>
<keyword evidence="2" id="KW-0238">DNA-binding</keyword>
<dbReference type="InterPro" id="IPR036390">
    <property type="entry name" value="WH_DNA-bd_sf"/>
</dbReference>
<reference evidence="5 6" key="1">
    <citation type="submission" date="2022-04" db="EMBL/GenBank/DDBJ databases">
        <title>Positive selection, recombination, and allopatry shape intraspecific diversity of widespread and dominant cyanobacteria.</title>
        <authorList>
            <person name="Wei J."/>
            <person name="Shu W."/>
            <person name="Hu C."/>
        </authorList>
    </citation>
    <scope>NUCLEOTIDE SEQUENCE [LARGE SCALE GENOMIC DNA]</scope>
    <source>
        <strain evidence="5 6">DQ-A4</strain>
    </source>
</reference>
<accession>A0ABV0KA45</accession>
<evidence type="ECO:0000313" key="5">
    <source>
        <dbReference type="EMBL" id="MEP0949645.1"/>
    </source>
</evidence>
<feature type="domain" description="HTH crp-type" evidence="4">
    <location>
        <begin position="152"/>
        <end position="218"/>
    </location>
</feature>
<dbReference type="InterPro" id="IPR014710">
    <property type="entry name" value="RmlC-like_jellyroll"/>
</dbReference>
<keyword evidence="3" id="KW-0804">Transcription</keyword>
<dbReference type="PANTHER" id="PTHR24567:SF74">
    <property type="entry name" value="HTH-TYPE TRANSCRIPTIONAL REGULATOR ARCR"/>
    <property type="match status" value="1"/>
</dbReference>
<dbReference type="Pfam" id="PF13545">
    <property type="entry name" value="HTH_Crp_2"/>
    <property type="match status" value="1"/>
</dbReference>
<dbReference type="Proteomes" id="UP001482513">
    <property type="component" value="Unassembled WGS sequence"/>
</dbReference>
<dbReference type="SUPFAM" id="SSF46785">
    <property type="entry name" value="Winged helix' DNA-binding domain"/>
    <property type="match status" value="1"/>
</dbReference>
<proteinExistence type="predicted"/>
<dbReference type="SUPFAM" id="SSF51206">
    <property type="entry name" value="cAMP-binding domain-like"/>
    <property type="match status" value="1"/>
</dbReference>
<keyword evidence="6" id="KW-1185">Reference proteome</keyword>
<evidence type="ECO:0000256" key="2">
    <source>
        <dbReference type="ARBA" id="ARBA00023125"/>
    </source>
</evidence>
<name>A0ABV0KA45_9CYAN</name>
<evidence type="ECO:0000256" key="1">
    <source>
        <dbReference type="ARBA" id="ARBA00023015"/>
    </source>
</evidence>
<evidence type="ECO:0000313" key="6">
    <source>
        <dbReference type="Proteomes" id="UP001482513"/>
    </source>
</evidence>
<evidence type="ECO:0000256" key="3">
    <source>
        <dbReference type="ARBA" id="ARBA00023163"/>
    </source>
</evidence>
<gene>
    <name evidence="5" type="ORF">NC992_22395</name>
</gene>
<comment type="caution">
    <text evidence="5">The sequence shown here is derived from an EMBL/GenBank/DDBJ whole genome shotgun (WGS) entry which is preliminary data.</text>
</comment>
<dbReference type="EMBL" id="JAMPKX010000013">
    <property type="protein sequence ID" value="MEP0949645.1"/>
    <property type="molecule type" value="Genomic_DNA"/>
</dbReference>
<dbReference type="InterPro" id="IPR018490">
    <property type="entry name" value="cNMP-bd_dom_sf"/>
</dbReference>
<protein>
    <submittedName>
        <fullName evidence="5">Crp/Fnr family transcriptional regulator</fullName>
    </submittedName>
</protein>
<keyword evidence="1" id="KW-0805">Transcription regulation</keyword>
<dbReference type="PANTHER" id="PTHR24567">
    <property type="entry name" value="CRP FAMILY TRANSCRIPTIONAL REGULATORY PROTEIN"/>
    <property type="match status" value="1"/>
</dbReference>
<evidence type="ECO:0000259" key="4">
    <source>
        <dbReference type="Pfam" id="PF13545"/>
    </source>
</evidence>